<feature type="compositionally biased region" description="Basic and acidic residues" evidence="1">
    <location>
        <begin position="1290"/>
        <end position="1304"/>
    </location>
</feature>
<feature type="region of interest" description="Disordered" evidence="1">
    <location>
        <begin position="826"/>
        <end position="865"/>
    </location>
</feature>
<feature type="compositionally biased region" description="Basic and acidic residues" evidence="1">
    <location>
        <begin position="1866"/>
        <end position="1890"/>
    </location>
</feature>
<feature type="compositionally biased region" description="Basic and acidic residues" evidence="1">
    <location>
        <begin position="1318"/>
        <end position="1328"/>
    </location>
</feature>
<keyword evidence="3" id="KW-1185">Reference proteome</keyword>
<feature type="compositionally biased region" description="Basic residues" evidence="1">
    <location>
        <begin position="1840"/>
        <end position="1849"/>
    </location>
</feature>
<feature type="region of interest" description="Disordered" evidence="1">
    <location>
        <begin position="1025"/>
        <end position="1050"/>
    </location>
</feature>
<feature type="compositionally biased region" description="Basic residues" evidence="1">
    <location>
        <begin position="641"/>
        <end position="653"/>
    </location>
</feature>
<dbReference type="Proteomes" id="UP001249851">
    <property type="component" value="Unassembled WGS sequence"/>
</dbReference>
<feature type="compositionally biased region" description="Basic residues" evidence="1">
    <location>
        <begin position="1467"/>
        <end position="1489"/>
    </location>
</feature>
<evidence type="ECO:0000313" key="2">
    <source>
        <dbReference type="EMBL" id="KAK2551577.1"/>
    </source>
</evidence>
<feature type="compositionally biased region" description="Basic and acidic residues" evidence="1">
    <location>
        <begin position="1694"/>
        <end position="1719"/>
    </location>
</feature>
<feature type="region of interest" description="Disordered" evidence="1">
    <location>
        <begin position="1818"/>
        <end position="1890"/>
    </location>
</feature>
<feature type="compositionally biased region" description="Polar residues" evidence="1">
    <location>
        <begin position="109"/>
        <end position="131"/>
    </location>
</feature>
<feature type="compositionally biased region" description="Basic residues" evidence="1">
    <location>
        <begin position="1569"/>
        <end position="1578"/>
    </location>
</feature>
<evidence type="ECO:0000256" key="1">
    <source>
        <dbReference type="SAM" id="MobiDB-lite"/>
    </source>
</evidence>
<comment type="caution">
    <text evidence="2">The sequence shown here is derived from an EMBL/GenBank/DDBJ whole genome shotgun (WGS) entry which is preliminary data.</text>
</comment>
<feature type="compositionally biased region" description="Acidic residues" evidence="1">
    <location>
        <begin position="1305"/>
        <end position="1317"/>
    </location>
</feature>
<feature type="region of interest" description="Disordered" evidence="1">
    <location>
        <begin position="109"/>
        <end position="170"/>
    </location>
</feature>
<feature type="compositionally biased region" description="Polar residues" evidence="1">
    <location>
        <begin position="843"/>
        <end position="854"/>
    </location>
</feature>
<feature type="region of interest" description="Disordered" evidence="1">
    <location>
        <begin position="185"/>
        <end position="207"/>
    </location>
</feature>
<feature type="compositionally biased region" description="Basic and acidic residues" evidence="1">
    <location>
        <begin position="1595"/>
        <end position="1604"/>
    </location>
</feature>
<feature type="compositionally biased region" description="Basic and acidic residues" evidence="1">
    <location>
        <begin position="1403"/>
        <end position="1423"/>
    </location>
</feature>
<gene>
    <name evidence="2" type="ORF">P5673_027556</name>
</gene>
<feature type="compositionally biased region" description="Basic residues" evidence="1">
    <location>
        <begin position="1510"/>
        <end position="1523"/>
    </location>
</feature>
<feature type="compositionally biased region" description="Basic and acidic residues" evidence="1">
    <location>
        <begin position="349"/>
        <end position="368"/>
    </location>
</feature>
<accession>A0AAD9PYS0</accession>
<feature type="compositionally biased region" description="Basic residues" evidence="1">
    <location>
        <begin position="1368"/>
        <end position="1402"/>
    </location>
</feature>
<reference evidence="2" key="1">
    <citation type="journal article" date="2023" name="G3 (Bethesda)">
        <title>Whole genome assembly and annotation of the endangered Caribbean coral Acropora cervicornis.</title>
        <authorList>
            <person name="Selwyn J.D."/>
            <person name="Vollmer S.V."/>
        </authorList>
    </citation>
    <scope>NUCLEOTIDE SEQUENCE</scope>
    <source>
        <strain evidence="2">K2</strain>
    </source>
</reference>
<feature type="region of interest" description="Disordered" evidence="1">
    <location>
        <begin position="66"/>
        <end position="85"/>
    </location>
</feature>
<feature type="compositionally biased region" description="Basic and acidic residues" evidence="1">
    <location>
        <begin position="1754"/>
        <end position="1785"/>
    </location>
</feature>
<feature type="compositionally biased region" description="Acidic residues" evidence="1">
    <location>
        <begin position="71"/>
        <end position="85"/>
    </location>
</feature>
<feature type="compositionally biased region" description="Low complexity" evidence="1">
    <location>
        <begin position="185"/>
        <end position="195"/>
    </location>
</feature>
<protein>
    <submittedName>
        <fullName evidence="2">Uncharacterized protein</fullName>
    </submittedName>
</protein>
<feature type="compositionally biased region" description="Low complexity" evidence="1">
    <location>
        <begin position="611"/>
        <end position="624"/>
    </location>
</feature>
<dbReference type="EMBL" id="JARQWQ010000096">
    <property type="protein sequence ID" value="KAK2551577.1"/>
    <property type="molecule type" value="Genomic_DNA"/>
</dbReference>
<feature type="compositionally biased region" description="Basic and acidic residues" evidence="1">
    <location>
        <begin position="1919"/>
        <end position="1929"/>
    </location>
</feature>
<feature type="compositionally biased region" description="Basic and acidic residues" evidence="1">
    <location>
        <begin position="569"/>
        <end position="590"/>
    </location>
</feature>
<feature type="compositionally biased region" description="Acidic residues" evidence="1">
    <location>
        <begin position="717"/>
        <end position="731"/>
    </location>
</feature>
<feature type="compositionally biased region" description="Basic and acidic residues" evidence="1">
    <location>
        <begin position="298"/>
        <end position="313"/>
    </location>
</feature>
<feature type="region of interest" description="Disordered" evidence="1">
    <location>
        <begin position="1290"/>
        <end position="1789"/>
    </location>
</feature>
<feature type="compositionally biased region" description="Basic and acidic residues" evidence="1">
    <location>
        <begin position="1630"/>
        <end position="1647"/>
    </location>
</feature>
<feature type="region of interest" description="Disordered" evidence="1">
    <location>
        <begin position="1919"/>
        <end position="1942"/>
    </location>
</feature>
<evidence type="ECO:0000313" key="3">
    <source>
        <dbReference type="Proteomes" id="UP001249851"/>
    </source>
</evidence>
<feature type="compositionally biased region" description="Basic and acidic residues" evidence="1">
    <location>
        <begin position="1337"/>
        <end position="1367"/>
    </location>
</feature>
<feature type="compositionally biased region" description="Basic and acidic residues" evidence="1">
    <location>
        <begin position="1654"/>
        <end position="1675"/>
    </location>
</feature>
<feature type="compositionally biased region" description="Basic and acidic residues" evidence="1">
    <location>
        <begin position="1524"/>
        <end position="1568"/>
    </location>
</feature>
<feature type="compositionally biased region" description="Basic and acidic residues" evidence="1">
    <location>
        <begin position="1727"/>
        <end position="1736"/>
    </location>
</feature>
<feature type="compositionally biased region" description="Basic and acidic residues" evidence="1">
    <location>
        <begin position="754"/>
        <end position="775"/>
    </location>
</feature>
<sequence>MPKQSRYGPNRCNAQCCESSDCLLSFSEGGECYAVSNPHAARNMTMHHLKPSIGVQIAIIDRNKEVSRSLDDEDEDPDELGSDEVYDQNFNATTEPTTLKSQAKMENFVRSSSRVKTNPRWLQNPNVSSALRSPKSKKASENANKPSRSNKVEHRTNSLKQTATMKDHVNSKLSKTNDILHDTASVHSNTSSSHSISRKTGSHPTQKAGKTFKLLDAVHKVSSKVKAMMPEMPSQGKWSVDNEGERLKKNRFQGNDKPLKKAITAKNKSKGFAHGKMDRRGSFKNSHSHQSLNISSKHFSELRVEEGSSKNEIGDEVIGGNDAKGESDFSGKSPPKRLYHDASVGSSDDPAKEASGHTESSGDVHEDWSAANENFSGEGDNGWSGAVMHFSGQEANANGQGESDRNGYLHRGEFQGAKEINRSSIQPTNRKQGHRVGDRKMSVLLGSKLWDFEDSTKSRQENRTHSKTSTLKNRKAESKAKKTHHLDVNKGAKTNGDDNDTLRRIVYFPQKTRLSLVKAEKHRNNSRSFKKSAKTNNLDLVTNESAVGSDDYDNKVAPLPREAVLVKPDPGKHYEGSRQDRLVHKGKSELRQNTSSETHKKRIDNTGSFESHSSSVISANVANSPQTTDPSGTKMHSQNVHPKRRKFNVKKTRSSSFEQHKDKIRSNKSNTKTPSTNVRFLEKFNPSLRATGHVNKTKIGNVKSIGEGMKKKAIPLEDPDELGSDDEDATNEDNRTYHGVKRTSSQNASVYHKPSTDKSIISKDKKRGENEEKKQVTTKKKGKVAQKIDLVKNRDGQNIKMKNELRAIKFGKYFSQGSSITNITSNAKKTQSNRKAVPLKTSPLESNTSGTNESKTLRERVKATTTVSPRLSLSWKNVLNVTTVKERKTNSSMSTGKHVKPFKATITVVRKLSEMSGHTKNRKARAHAILNKGSAGEFAFKRRKIKEKPRGKGKKLSSTKLELKHNVTKAKEKTTPSPEFMGKSKKSERLSKSGSYDIADQYKKSHDSHRKQANQKQRISFKTIRGHEPRIHVKSAKRTKKLRSSKLKSNLEEKDDLMKYAHRNDPRYKLEGGKYLANSIPITKPEKAISRKLDKNKRIHAKKTQTKLGVPSLVNATKKWHVIQKPNSFHRNKKPTPPSFVKKSRQFQTTRSTWPLQTSVGQIWQKRKQSLAHHPVLLPAVRIGVTGSSSSGIKNTLNGSVVPMKLRKNSNIVNAKAEFLAHFHKDGNGTEVVELSVKSGGKQHHKGRHSKNINSIDVEDLGDADFDIMMSNDIPHRDFPKKVKKKWKDYDHGNVEHKSPQTENKDDEMEEESETSLEDEKGEKKPETLSKTSNKQKVKEIYKHRYGHRKIEDDDVEHSSEKEEKKSSKQRGSKSQKVNKYKLPKVRRKDRIIGRHHKKHRHETLVIENDRTDAVDSNKDNAVRHRTMHHSARKHNRHEKRRRKYKDNNWRGKIIPGEVKFTYEEKKKRKENHQKRKHYIKEQKKRKKERGAINIHSHENHKSFVYKDGQKRKEKHPRHHKGTQKKDQREKNEEHNDPDKGSYSNYERRKTYDHKLHEDFVEKKDFKSSRKQSRHQKSKDKGEKEQIEASGGSDMEDKQERSEKGNGMNYEEVETGRQRLHSQFHRKQKYEKYEKQKHHEYDAEKSTEVNYEVETGKHRIFQDNRETGEYEERHNGGNTLKHYENSNVDVTSSKSKDDNREYGYGERHRDDDSGKRLEEDNGDEKEEPYSEVRTENRVVLGQDSEREGDDDEKPPERNERHHRQGHEYRYHRKESEENGEIKTSENGRVGDSLQRHSSVVHHHFHHHRNTKLYHMHHDESYGDSQESQEGDNEERQEKRRNFRKSLTYHRKVDRDHEQLTPQYDSTRNRDDEDEFRENHDNREYHREDNDHDFHATEDQHHANYKHRHRHYKPLVENERNEENFEDRHGPGRVGHHHETRHKKKEHFLSITKYMKVL</sequence>
<feature type="compositionally biased region" description="Basic and acidic residues" evidence="1">
    <location>
        <begin position="474"/>
        <end position="490"/>
    </location>
</feature>
<feature type="compositionally biased region" description="Basic residues" evidence="1">
    <location>
        <begin position="1424"/>
        <end position="1445"/>
    </location>
</feature>
<feature type="compositionally biased region" description="Basic residues" evidence="1">
    <location>
        <begin position="1032"/>
        <end position="1046"/>
    </location>
</feature>
<proteinExistence type="predicted"/>
<feature type="compositionally biased region" description="Basic residues" evidence="1">
    <location>
        <begin position="1618"/>
        <end position="1629"/>
    </location>
</feature>
<feature type="region of interest" description="Disordered" evidence="1">
    <location>
        <begin position="966"/>
        <end position="995"/>
    </location>
</feature>
<feature type="compositionally biased region" description="Polar residues" evidence="1">
    <location>
        <begin position="283"/>
        <end position="297"/>
    </location>
</feature>
<feature type="region of interest" description="Disordered" evidence="1">
    <location>
        <begin position="710"/>
        <end position="780"/>
    </location>
</feature>
<feature type="compositionally biased region" description="Basic residues" evidence="1">
    <location>
        <begin position="1933"/>
        <end position="1942"/>
    </location>
</feature>
<feature type="compositionally biased region" description="Polar residues" evidence="1">
    <location>
        <begin position="625"/>
        <end position="640"/>
    </location>
</feature>
<organism evidence="2 3">
    <name type="scientific">Acropora cervicornis</name>
    <name type="common">Staghorn coral</name>
    <dbReference type="NCBI Taxonomy" id="6130"/>
    <lineage>
        <taxon>Eukaryota</taxon>
        <taxon>Metazoa</taxon>
        <taxon>Cnidaria</taxon>
        <taxon>Anthozoa</taxon>
        <taxon>Hexacorallia</taxon>
        <taxon>Scleractinia</taxon>
        <taxon>Astrocoeniina</taxon>
        <taxon>Acroporidae</taxon>
        <taxon>Acropora</taxon>
    </lineage>
</organism>
<reference evidence="2" key="2">
    <citation type="journal article" date="2023" name="Science">
        <title>Genomic signatures of disease resistance in endangered staghorn corals.</title>
        <authorList>
            <person name="Vollmer S.V."/>
            <person name="Selwyn J.D."/>
            <person name="Despard B.A."/>
            <person name="Roesel C.L."/>
        </authorList>
    </citation>
    <scope>NUCLEOTIDE SEQUENCE</scope>
    <source>
        <strain evidence="2">K2</strain>
    </source>
</reference>
<feature type="compositionally biased region" description="Basic and acidic residues" evidence="1">
    <location>
        <begin position="402"/>
        <end position="413"/>
    </location>
</feature>
<feature type="region of interest" description="Disordered" evidence="1">
    <location>
        <begin position="268"/>
        <end position="499"/>
    </location>
</feature>
<name>A0AAD9PYS0_ACRCE</name>
<feature type="compositionally biased region" description="Basic and acidic residues" evidence="1">
    <location>
        <begin position="450"/>
        <end position="464"/>
    </location>
</feature>
<feature type="region of interest" description="Disordered" evidence="1">
    <location>
        <begin position="560"/>
        <end position="675"/>
    </location>
</feature>